<proteinExistence type="predicted"/>
<reference evidence="1 2" key="1">
    <citation type="submission" date="2018-08" db="EMBL/GenBank/DDBJ databases">
        <title>Parvularcula sp. SM1705, isolated from surface water of the South Sea China.</title>
        <authorList>
            <person name="Sun L."/>
        </authorList>
    </citation>
    <scope>NUCLEOTIDE SEQUENCE [LARGE SCALE GENOMIC DNA]</scope>
    <source>
        <strain evidence="1 2">SM1705</strain>
    </source>
</reference>
<organism evidence="1 2">
    <name type="scientific">Parvularcula marina</name>
    <dbReference type="NCBI Taxonomy" id="2292771"/>
    <lineage>
        <taxon>Bacteria</taxon>
        <taxon>Pseudomonadati</taxon>
        <taxon>Pseudomonadota</taxon>
        <taxon>Alphaproteobacteria</taxon>
        <taxon>Parvularculales</taxon>
        <taxon>Parvularculaceae</taxon>
        <taxon>Parvularcula</taxon>
    </lineage>
</organism>
<dbReference type="EMBL" id="QUQO01000001">
    <property type="protein sequence ID" value="RFB05236.1"/>
    <property type="molecule type" value="Genomic_DNA"/>
</dbReference>
<evidence type="ECO:0000313" key="1">
    <source>
        <dbReference type="EMBL" id="RFB05236.1"/>
    </source>
</evidence>
<accession>A0A371RIG4</accession>
<comment type="caution">
    <text evidence="1">The sequence shown here is derived from an EMBL/GenBank/DDBJ whole genome shotgun (WGS) entry which is preliminary data.</text>
</comment>
<sequence>MFDNSPISMITKLIGLCCFGVFLATQLNVFNHVQGMTYAMNGGDRQKDPLADQGIIVSNNTMDHNRKIMSSAYMATVKQDDIDAYRNVTFSAQVPVKQLLQDGESRPEDGFEGVFAESRAVFYAQEECERLLQTMASSCQVVRATGKYKRDIVDISAVLKFTQKAAFGELDATTAWSFNEVQVNMTDGMVTSPRQYAHKKRLQFYRKAVSECTQIKRRAGNCAITSIRISSFQESNSTMVNMNASAEYGFLMRQR</sequence>
<dbReference type="InParanoid" id="A0A371RIG4"/>
<gene>
    <name evidence="1" type="ORF">DX908_08190</name>
</gene>
<evidence type="ECO:0000313" key="2">
    <source>
        <dbReference type="Proteomes" id="UP000264589"/>
    </source>
</evidence>
<name>A0A371RIG4_9PROT</name>
<protein>
    <submittedName>
        <fullName evidence="1">Uncharacterized protein</fullName>
    </submittedName>
</protein>
<dbReference type="RefSeq" id="WP_116391868.1">
    <property type="nucleotide sequence ID" value="NZ_QUQO01000001.1"/>
</dbReference>
<dbReference type="Proteomes" id="UP000264589">
    <property type="component" value="Unassembled WGS sequence"/>
</dbReference>
<dbReference type="AlphaFoldDB" id="A0A371RIG4"/>
<keyword evidence="2" id="KW-1185">Reference proteome</keyword>